<dbReference type="InterPro" id="IPR025340">
    <property type="entry name" value="DUF4246"/>
</dbReference>
<reference evidence="4" key="1">
    <citation type="submission" date="2016-05" db="EMBL/GenBank/DDBJ databases">
        <title>Comparative genomics of biotechnologically important yeasts.</title>
        <authorList>
            <consortium name="DOE Joint Genome Institute"/>
            <person name="Riley R."/>
            <person name="Haridas S."/>
            <person name="Wolfe K.H."/>
            <person name="Lopes M.R."/>
            <person name="Hittinger C.T."/>
            <person name="Goker M."/>
            <person name="Salamov A."/>
            <person name="Wisecaver J."/>
            <person name="Long T.M."/>
            <person name="Aerts A.L."/>
            <person name="Barry K."/>
            <person name="Choi C."/>
            <person name="Clum A."/>
            <person name="Coughlan A.Y."/>
            <person name="Deshpande S."/>
            <person name="Douglass A.P."/>
            <person name="Hanson S.J."/>
            <person name="Klenk H.-P."/>
            <person name="Labutti K."/>
            <person name="Lapidus A."/>
            <person name="Lindquist E."/>
            <person name="Lipzen A."/>
            <person name="Meier-Kolthoff J.P."/>
            <person name="Ohm R.A."/>
            <person name="Otillar R.P."/>
            <person name="Pangilinan J."/>
            <person name="Peng Y."/>
            <person name="Rokas A."/>
            <person name="Rosa C.A."/>
            <person name="Scheuner C."/>
            <person name="Sibirny A.A."/>
            <person name="Slot J.C."/>
            <person name="Stielow J.B."/>
            <person name="Sun H."/>
            <person name="Kurtzman C.P."/>
            <person name="Blackwell M."/>
            <person name="Grigoriev I.V."/>
            <person name="Jeffries T.W."/>
        </authorList>
    </citation>
    <scope>NUCLEOTIDE SEQUENCE [LARGE SCALE GENOMIC DNA]</scope>
    <source>
        <strain evidence="4">NRRL Y-12698</strain>
    </source>
</reference>
<evidence type="ECO:0000259" key="1">
    <source>
        <dbReference type="Pfam" id="PF14033"/>
    </source>
</evidence>
<accession>A0A1E3QPY3</accession>
<dbReference type="InterPro" id="IPR049192">
    <property type="entry name" value="DUF4246_C"/>
</dbReference>
<dbReference type="Proteomes" id="UP000094336">
    <property type="component" value="Unassembled WGS sequence"/>
</dbReference>
<dbReference type="AlphaFoldDB" id="A0A1E3QPY3"/>
<organism evidence="3 4">
    <name type="scientific">Babjeviella inositovora NRRL Y-12698</name>
    <dbReference type="NCBI Taxonomy" id="984486"/>
    <lineage>
        <taxon>Eukaryota</taxon>
        <taxon>Fungi</taxon>
        <taxon>Dikarya</taxon>
        <taxon>Ascomycota</taxon>
        <taxon>Saccharomycotina</taxon>
        <taxon>Pichiomycetes</taxon>
        <taxon>Serinales incertae sedis</taxon>
        <taxon>Babjeviella</taxon>
    </lineage>
</organism>
<evidence type="ECO:0000313" key="4">
    <source>
        <dbReference type="Proteomes" id="UP000094336"/>
    </source>
</evidence>
<dbReference type="OrthoDB" id="415532at2759"/>
<dbReference type="RefSeq" id="XP_018985094.1">
    <property type="nucleotide sequence ID" value="XM_019132381.1"/>
</dbReference>
<protein>
    <submittedName>
        <fullName evidence="3">Uncharacterized protein</fullName>
    </submittedName>
</protein>
<dbReference type="PANTHER" id="PTHR33119">
    <property type="entry name" value="IFI3P"/>
    <property type="match status" value="1"/>
</dbReference>
<name>A0A1E3QPY3_9ASCO</name>
<dbReference type="PANTHER" id="PTHR33119:SF1">
    <property type="entry name" value="FE2OG DIOXYGENASE DOMAIN-CONTAINING PROTEIN"/>
    <property type="match status" value="1"/>
</dbReference>
<proteinExistence type="predicted"/>
<keyword evidence="4" id="KW-1185">Reference proteome</keyword>
<feature type="domain" description="DUF4246" evidence="1">
    <location>
        <begin position="77"/>
        <end position="493"/>
    </location>
</feature>
<feature type="domain" description="DUF4246" evidence="2">
    <location>
        <begin position="9"/>
        <end position="66"/>
    </location>
</feature>
<evidence type="ECO:0000259" key="2">
    <source>
        <dbReference type="Pfam" id="PF21666"/>
    </source>
</evidence>
<dbReference type="Pfam" id="PF21666">
    <property type="entry name" value="DUF4246_N"/>
    <property type="match status" value="1"/>
</dbReference>
<dbReference type="InterPro" id="IPR049207">
    <property type="entry name" value="DUF4246_N"/>
</dbReference>
<dbReference type="STRING" id="984486.A0A1E3QPY3"/>
<gene>
    <name evidence="3" type="ORF">BABINDRAFT_62012</name>
</gene>
<dbReference type="GeneID" id="30150234"/>
<dbReference type="Pfam" id="PF14033">
    <property type="entry name" value="DUF4246"/>
    <property type="match status" value="1"/>
</dbReference>
<sequence length="564" mass="65429">MPPKKPVYKSPFQHPYFPDFPGDGVGMTARCKEEWAIVEISTTIRLKPEWWTKYKDQVILEKWRKELQEQSEEATPAVIDYVFQELEWYEKLKNESGDLFQPMCHESIFASLDGIQVIEDDLKSLFRREAFKLLEEGVSEGKKDWHPNSNNQVLDLVHPSLYPLQYGLTPVLQSDGSTKPAPFDKDLIKSVKPQVENFGVSERFQWLPSIFKVNKSGEHLITIESYINNLHPVRCRSLYQPIGDIFARCVPGINSCLSRAVSTEYVRIDVPYGEDETYDEEFLKEIRKYTGGDDEAEDGRDPWDIYEEIWDTREDHIKPLEFSYTAPPETKKFDITDFNDLRVITKLANIVLTPESPEYPGGSWHVEGTINEDIVATVLYYYDSENITESNLSFRMAFNEPQYEQGDDVFCRVRYGLENEQNLTHRLGSVEAKENRVTIFPNVFQHHVDAFKLSDPSKPGHRKILCFFIVDPYNEQVVATDKVPPQQHDLWVDSLKGDGYLTKFPVELFNKITDLVDWPITLEKAKKVREELIGERSETHATADGNYDYEDLTPFTREFSLCEH</sequence>
<evidence type="ECO:0000313" key="3">
    <source>
        <dbReference type="EMBL" id="ODQ79766.1"/>
    </source>
</evidence>
<dbReference type="EMBL" id="KV454431">
    <property type="protein sequence ID" value="ODQ79766.1"/>
    <property type="molecule type" value="Genomic_DNA"/>
</dbReference>